<evidence type="ECO:0000313" key="1">
    <source>
        <dbReference type="EMBL" id="EHQ05047.1"/>
    </source>
</evidence>
<proteinExistence type="predicted"/>
<dbReference type="AlphaFoldDB" id="H2CKJ2"/>
<name>H2CKJ2_9LEPT</name>
<keyword evidence="2" id="KW-1185">Reference proteome</keyword>
<accession>H2CKJ2</accession>
<dbReference type="HOGENOM" id="CLU_2807214_0_0_12"/>
<reference evidence="1 2" key="1">
    <citation type="submission" date="2011-10" db="EMBL/GenBank/DDBJ databases">
        <title>The Improved High-Quality Draft genome of Leptonema illini DSM 21528.</title>
        <authorList>
            <consortium name="US DOE Joint Genome Institute (JGI-PGF)"/>
            <person name="Lucas S."/>
            <person name="Copeland A."/>
            <person name="Lapidus A."/>
            <person name="Glavina del Rio T."/>
            <person name="Dalin E."/>
            <person name="Tice H."/>
            <person name="Bruce D."/>
            <person name="Goodwin L."/>
            <person name="Pitluck S."/>
            <person name="Peters L."/>
            <person name="Mikhailova N."/>
            <person name="Held B."/>
            <person name="Kyrpides N."/>
            <person name="Mavromatis K."/>
            <person name="Ivanova N."/>
            <person name="Markowitz V."/>
            <person name="Cheng J.-F."/>
            <person name="Hugenholtz P."/>
            <person name="Woyke T."/>
            <person name="Wu D."/>
            <person name="Gronow S."/>
            <person name="Wellnitz S."/>
            <person name="Brambilla E.-M."/>
            <person name="Klenk H.-P."/>
            <person name="Eisen J.A."/>
        </authorList>
    </citation>
    <scope>NUCLEOTIDE SEQUENCE [LARGE SCALE GENOMIC DNA]</scope>
    <source>
        <strain evidence="1 2">DSM 21528</strain>
    </source>
</reference>
<evidence type="ECO:0000313" key="2">
    <source>
        <dbReference type="Proteomes" id="UP000005737"/>
    </source>
</evidence>
<dbReference type="EMBL" id="JH597773">
    <property type="protein sequence ID" value="EHQ05047.1"/>
    <property type="molecule type" value="Genomic_DNA"/>
</dbReference>
<gene>
    <name evidence="1" type="ORF">Lepil_0340</name>
</gene>
<organism evidence="1 2">
    <name type="scientific">Leptonema illini DSM 21528</name>
    <dbReference type="NCBI Taxonomy" id="929563"/>
    <lineage>
        <taxon>Bacteria</taxon>
        <taxon>Pseudomonadati</taxon>
        <taxon>Spirochaetota</taxon>
        <taxon>Spirochaetia</taxon>
        <taxon>Leptospirales</taxon>
        <taxon>Leptospiraceae</taxon>
        <taxon>Leptonema</taxon>
    </lineage>
</organism>
<sequence>MRREHLITDAPVNVSRKGHQACTHPNPRLALNQITKCHPRGEECGAGVIHHPPGRGCGAGSPYFLSG</sequence>
<dbReference type="Proteomes" id="UP000005737">
    <property type="component" value="Unassembled WGS sequence"/>
</dbReference>
<protein>
    <submittedName>
        <fullName evidence="1">Uncharacterized protein</fullName>
    </submittedName>
</protein>